<feature type="transmembrane region" description="Helical" evidence="8">
    <location>
        <begin position="130"/>
        <end position="149"/>
    </location>
</feature>
<dbReference type="STRING" id="169760.PSTEL_06320"/>
<feature type="transmembrane region" description="Helical" evidence="8">
    <location>
        <begin position="176"/>
        <end position="194"/>
    </location>
</feature>
<reference evidence="9 10" key="1">
    <citation type="submission" date="2014-08" db="EMBL/GenBank/DDBJ databases">
        <title>Comparative genomics of the Paenibacillus odorifer group.</title>
        <authorList>
            <person name="den Bakker H.C."/>
            <person name="Tsai Y.-C."/>
            <person name="Martin N."/>
            <person name="Korlach J."/>
            <person name="Wiedmann M."/>
        </authorList>
    </citation>
    <scope>NUCLEOTIDE SEQUENCE [LARGE SCALE GENOMIC DNA]</scope>
    <source>
        <strain evidence="9 10">DSM 14472</strain>
    </source>
</reference>
<evidence type="ECO:0000313" key="10">
    <source>
        <dbReference type="Proteomes" id="UP000029507"/>
    </source>
</evidence>
<gene>
    <name evidence="9" type="ORF">PSTEL_06320</name>
</gene>
<dbReference type="HOGENOM" id="CLU_047547_1_1_9"/>
<dbReference type="InterPro" id="IPR004761">
    <property type="entry name" value="Spore_GerAB"/>
</dbReference>
<feature type="transmembrane region" description="Helical" evidence="8">
    <location>
        <begin position="206"/>
        <end position="236"/>
    </location>
</feature>
<dbReference type="Proteomes" id="UP000029507">
    <property type="component" value="Chromosome"/>
</dbReference>
<evidence type="ECO:0000256" key="2">
    <source>
        <dbReference type="ARBA" id="ARBA00007998"/>
    </source>
</evidence>
<evidence type="ECO:0000256" key="7">
    <source>
        <dbReference type="ARBA" id="ARBA00023136"/>
    </source>
</evidence>
<keyword evidence="5 8" id="KW-0812">Transmembrane</keyword>
<evidence type="ECO:0000256" key="5">
    <source>
        <dbReference type="ARBA" id="ARBA00022692"/>
    </source>
</evidence>
<dbReference type="PANTHER" id="PTHR34975:SF2">
    <property type="entry name" value="SPORE GERMINATION PROTEIN A2"/>
    <property type="match status" value="1"/>
</dbReference>
<protein>
    <submittedName>
        <fullName evidence="9">Uncharacterized protein</fullName>
    </submittedName>
</protein>
<proteinExistence type="inferred from homology"/>
<dbReference type="GO" id="GO:0009847">
    <property type="term" value="P:spore germination"/>
    <property type="evidence" value="ECO:0007669"/>
    <property type="project" value="InterPro"/>
</dbReference>
<evidence type="ECO:0000256" key="6">
    <source>
        <dbReference type="ARBA" id="ARBA00022989"/>
    </source>
</evidence>
<feature type="transmembrane region" description="Helical" evidence="8">
    <location>
        <begin position="256"/>
        <end position="277"/>
    </location>
</feature>
<keyword evidence="3" id="KW-0813">Transport</keyword>
<dbReference type="EMBL" id="CP009286">
    <property type="protein sequence ID" value="AIQ62771.1"/>
    <property type="molecule type" value="Genomic_DNA"/>
</dbReference>
<dbReference type="KEGG" id="pste:PSTEL_06320"/>
<evidence type="ECO:0000256" key="1">
    <source>
        <dbReference type="ARBA" id="ARBA00004141"/>
    </source>
</evidence>
<name>A0A089LMJ9_9BACL</name>
<feature type="transmembrane region" description="Helical" evidence="8">
    <location>
        <begin position="99"/>
        <end position="118"/>
    </location>
</feature>
<keyword evidence="4" id="KW-0309">Germination</keyword>
<keyword evidence="6 8" id="KW-1133">Transmembrane helix</keyword>
<evidence type="ECO:0000256" key="4">
    <source>
        <dbReference type="ARBA" id="ARBA00022544"/>
    </source>
</evidence>
<feature type="transmembrane region" description="Helical" evidence="8">
    <location>
        <begin position="24"/>
        <end position="44"/>
    </location>
</feature>
<feature type="transmembrane region" description="Helical" evidence="8">
    <location>
        <begin position="289"/>
        <end position="306"/>
    </location>
</feature>
<evidence type="ECO:0000256" key="8">
    <source>
        <dbReference type="SAM" id="Phobius"/>
    </source>
</evidence>
<dbReference type="OrthoDB" id="2840438at2"/>
<dbReference type="Pfam" id="PF03845">
    <property type="entry name" value="Spore_permease"/>
    <property type="match status" value="1"/>
</dbReference>
<dbReference type="NCBIfam" id="TIGR00912">
    <property type="entry name" value="2A0309"/>
    <property type="match status" value="1"/>
</dbReference>
<keyword evidence="10" id="KW-1185">Reference proteome</keyword>
<evidence type="ECO:0000313" key="9">
    <source>
        <dbReference type="EMBL" id="AIQ62771.1"/>
    </source>
</evidence>
<feature type="transmembrane region" description="Helical" evidence="8">
    <location>
        <begin position="56"/>
        <end position="79"/>
    </location>
</feature>
<keyword evidence="7 8" id="KW-0472">Membrane</keyword>
<comment type="subcellular location">
    <subcellularLocation>
        <location evidence="1">Membrane</location>
        <topology evidence="1">Multi-pass membrane protein</topology>
    </subcellularLocation>
</comment>
<evidence type="ECO:0000256" key="3">
    <source>
        <dbReference type="ARBA" id="ARBA00022448"/>
    </source>
</evidence>
<feature type="transmembrane region" description="Helical" evidence="8">
    <location>
        <begin position="326"/>
        <end position="342"/>
    </location>
</feature>
<sequence length="348" mass="39083">MIIMFEIGSVPLFHLGAKAKQNSWLAVAVGAAAGLVLLLLFLYLQKRLPESKLTGILRYGFGRIAGCVIGTLYSCYFAYESMRNVRDIGEMTAMTLLRTTPLFITMLIFILIACYATWKGAEIIFRLPEILLPNLMFCYLLLIFLFFALQRADIRWLTPVAEDGLLPIMRAALPDLISFPFGQMIVFLMVWPLWNGNGVPVRNTLWAYAGVSLFLVFMNALNVTVLGPSLAANSILPVLESVRTLAELKFIERLDILVAIMIFVGLMIKILLFFYCAVEIMANLTRVSVKWWIFIWGALIYASSFLERNFTQHIAIGLGPSLKVDILFQIVIPVVLAVSIALRQHFSA</sequence>
<dbReference type="AlphaFoldDB" id="A0A089LMJ9"/>
<comment type="similarity">
    <text evidence="2">Belongs to the amino acid-polyamine-organocation (APC) superfamily. Spore germination protein (SGP) (TC 2.A.3.9) family.</text>
</comment>
<organism evidence="9 10">
    <name type="scientific">Paenibacillus stellifer</name>
    <dbReference type="NCBI Taxonomy" id="169760"/>
    <lineage>
        <taxon>Bacteria</taxon>
        <taxon>Bacillati</taxon>
        <taxon>Bacillota</taxon>
        <taxon>Bacilli</taxon>
        <taxon>Bacillales</taxon>
        <taxon>Paenibacillaceae</taxon>
        <taxon>Paenibacillus</taxon>
    </lineage>
</organism>
<accession>A0A089LMJ9</accession>
<dbReference type="GO" id="GO:0016020">
    <property type="term" value="C:membrane"/>
    <property type="evidence" value="ECO:0007669"/>
    <property type="project" value="UniProtKB-SubCell"/>
</dbReference>
<dbReference type="PANTHER" id="PTHR34975">
    <property type="entry name" value="SPORE GERMINATION PROTEIN A2"/>
    <property type="match status" value="1"/>
</dbReference>